<evidence type="ECO:0000313" key="2">
    <source>
        <dbReference type="Proteomes" id="UP000235682"/>
    </source>
</evidence>
<dbReference type="Pfam" id="PF05717">
    <property type="entry name" value="TnpB_IS66"/>
    <property type="match status" value="1"/>
</dbReference>
<evidence type="ECO:0008006" key="3">
    <source>
        <dbReference type="Google" id="ProtNLM"/>
    </source>
</evidence>
<dbReference type="NCBIfam" id="NF033819">
    <property type="entry name" value="IS66_TnpB"/>
    <property type="match status" value="1"/>
</dbReference>
<comment type="caution">
    <text evidence="1">The sequence shown here is derived from an EMBL/GenBank/DDBJ whole genome shotgun (WGS) entry which is preliminary data.</text>
</comment>
<reference evidence="1 2" key="1">
    <citation type="submission" date="2017-09" db="EMBL/GenBank/DDBJ databases">
        <title>Bacterial strain isolated from the female urinary microbiota.</title>
        <authorList>
            <person name="Thomas-White K."/>
            <person name="Kumar N."/>
            <person name="Forster S."/>
            <person name="Putonti C."/>
            <person name="Lawley T."/>
            <person name="Wolfe A.J."/>
        </authorList>
    </citation>
    <scope>NUCLEOTIDE SEQUENCE [LARGE SCALE GENOMIC DNA]</scope>
    <source>
        <strain evidence="1 2">UMB0852</strain>
    </source>
</reference>
<accession>A0A2N6SL96</accession>
<dbReference type="AlphaFoldDB" id="A0A2N6SL96"/>
<dbReference type="InterPro" id="IPR008878">
    <property type="entry name" value="Transposase_IS66_Orf2"/>
</dbReference>
<proteinExistence type="predicted"/>
<dbReference type="EMBL" id="PNHE01000039">
    <property type="protein sequence ID" value="PMC57858.1"/>
    <property type="molecule type" value="Genomic_DNA"/>
</dbReference>
<dbReference type="PANTHER" id="PTHR36455:SF1">
    <property type="entry name" value="BLR8292 PROTEIN"/>
    <property type="match status" value="1"/>
</dbReference>
<dbReference type="Proteomes" id="UP000235682">
    <property type="component" value="Unassembled WGS sequence"/>
</dbReference>
<name>A0A2N6SL96_9LACT</name>
<keyword evidence="2" id="KW-1185">Reference proteome</keyword>
<dbReference type="PANTHER" id="PTHR36455">
    <property type="match status" value="1"/>
</dbReference>
<dbReference type="RefSeq" id="WP_102228044.1">
    <property type="nucleotide sequence ID" value="NZ_PNFY01000036.1"/>
</dbReference>
<evidence type="ECO:0000313" key="1">
    <source>
        <dbReference type="EMBL" id="PMC57858.1"/>
    </source>
</evidence>
<gene>
    <name evidence="1" type="ORF">CJ205_07410</name>
</gene>
<dbReference type="STRING" id="84521.SAMN04487994_104310"/>
<organism evidence="1 2">
    <name type="scientific">Dolosicoccus paucivorans</name>
    <dbReference type="NCBI Taxonomy" id="84521"/>
    <lineage>
        <taxon>Bacteria</taxon>
        <taxon>Bacillati</taxon>
        <taxon>Bacillota</taxon>
        <taxon>Bacilli</taxon>
        <taxon>Lactobacillales</taxon>
        <taxon>Aerococcaceae</taxon>
        <taxon>Dolosicoccus</taxon>
    </lineage>
</organism>
<protein>
    <recommendedName>
        <fullName evidence="3">Transposase</fullName>
    </recommendedName>
</protein>
<sequence length="79" mass="9285">MKIIDFTKVENIFIVCGKIDIRRQIDGLAATVIQEYDMNVYDDALFLFCGGKKDRFKVLYWEGDGFILLYKRLENGRLK</sequence>